<reference evidence="1 2" key="1">
    <citation type="journal article" date="2021" name="Hortic Res">
        <title>Chromosome-scale assembly of the Dendrobium chrysotoxum genome enhances the understanding of orchid evolution.</title>
        <authorList>
            <person name="Zhang Y."/>
            <person name="Zhang G.Q."/>
            <person name="Zhang D."/>
            <person name="Liu X.D."/>
            <person name="Xu X.Y."/>
            <person name="Sun W.H."/>
            <person name="Yu X."/>
            <person name="Zhu X."/>
            <person name="Wang Z.W."/>
            <person name="Zhao X."/>
            <person name="Zhong W.Y."/>
            <person name="Chen H."/>
            <person name="Yin W.L."/>
            <person name="Huang T."/>
            <person name="Niu S.C."/>
            <person name="Liu Z.J."/>
        </authorList>
    </citation>
    <scope>NUCLEOTIDE SEQUENCE [LARGE SCALE GENOMIC DNA]</scope>
    <source>
        <strain evidence="1">Lindl</strain>
    </source>
</reference>
<sequence length="135" mass="13929">MIVEGENSGTIDEDMVMIRGPATYLPPESSVDLDVEEEESVSLVLGEGGAEIGGDGDEGAGEVRGPDVDVLMALVETGDAVGRSNLLVPVGRVNVETIVVDADLFVRVSGGDGDLDGGGEEIWGREVEAENSSVL</sequence>
<comment type="caution">
    <text evidence="1">The sequence shown here is derived from an EMBL/GenBank/DDBJ whole genome shotgun (WGS) entry which is preliminary data.</text>
</comment>
<protein>
    <submittedName>
        <fullName evidence="1">Uncharacterized protein</fullName>
    </submittedName>
</protein>
<evidence type="ECO:0000313" key="2">
    <source>
        <dbReference type="Proteomes" id="UP000775213"/>
    </source>
</evidence>
<evidence type="ECO:0000313" key="1">
    <source>
        <dbReference type="EMBL" id="KAH0453962.1"/>
    </source>
</evidence>
<accession>A0AAV7GEF4</accession>
<gene>
    <name evidence="1" type="ORF">IEQ34_018286</name>
</gene>
<proteinExistence type="predicted"/>
<organism evidence="1 2">
    <name type="scientific">Dendrobium chrysotoxum</name>
    <name type="common">Orchid</name>
    <dbReference type="NCBI Taxonomy" id="161865"/>
    <lineage>
        <taxon>Eukaryota</taxon>
        <taxon>Viridiplantae</taxon>
        <taxon>Streptophyta</taxon>
        <taxon>Embryophyta</taxon>
        <taxon>Tracheophyta</taxon>
        <taxon>Spermatophyta</taxon>
        <taxon>Magnoliopsida</taxon>
        <taxon>Liliopsida</taxon>
        <taxon>Asparagales</taxon>
        <taxon>Orchidaceae</taxon>
        <taxon>Epidendroideae</taxon>
        <taxon>Malaxideae</taxon>
        <taxon>Dendrobiinae</taxon>
        <taxon>Dendrobium</taxon>
    </lineage>
</organism>
<dbReference type="EMBL" id="JAGFBR010000016">
    <property type="protein sequence ID" value="KAH0453962.1"/>
    <property type="molecule type" value="Genomic_DNA"/>
</dbReference>
<dbReference type="AlphaFoldDB" id="A0AAV7GEF4"/>
<dbReference type="Proteomes" id="UP000775213">
    <property type="component" value="Unassembled WGS sequence"/>
</dbReference>
<keyword evidence="2" id="KW-1185">Reference proteome</keyword>
<name>A0AAV7GEF4_DENCH</name>